<protein>
    <recommendedName>
        <fullName evidence="10">Ascorbate-specific PTS system EIIA component</fullName>
    </recommendedName>
    <alternativeName>
        <fullName evidence="11">Ascorbate-specific phosphotransferase enzyme IIA component</fullName>
    </alternativeName>
</protein>
<dbReference type="InterPro" id="IPR051351">
    <property type="entry name" value="Ascorbate-PTS_EIIA_comp"/>
</dbReference>
<evidence type="ECO:0000256" key="8">
    <source>
        <dbReference type="ARBA" id="ARBA00023159"/>
    </source>
</evidence>
<dbReference type="GO" id="GO:0009401">
    <property type="term" value="P:phosphoenolpyruvate-dependent sugar phosphotransferase system"/>
    <property type="evidence" value="ECO:0007669"/>
    <property type="project" value="UniProtKB-KW"/>
</dbReference>
<dbReference type="GO" id="GO:0005737">
    <property type="term" value="C:cytoplasm"/>
    <property type="evidence" value="ECO:0007669"/>
    <property type="project" value="UniProtKB-SubCell"/>
</dbReference>
<evidence type="ECO:0000256" key="10">
    <source>
        <dbReference type="ARBA" id="ARBA00041175"/>
    </source>
</evidence>
<dbReference type="PROSITE" id="PS51372">
    <property type="entry name" value="PRD_2"/>
    <property type="match status" value="1"/>
</dbReference>
<keyword evidence="16" id="KW-1185">Reference proteome</keyword>
<dbReference type="EMBL" id="MIKC01000020">
    <property type="protein sequence ID" value="OEG22377.1"/>
    <property type="molecule type" value="Genomic_DNA"/>
</dbReference>
<keyword evidence="6" id="KW-0598">Phosphotransferase system</keyword>
<dbReference type="Pfam" id="PF00359">
    <property type="entry name" value="PTS_EIIA_2"/>
    <property type="match status" value="1"/>
</dbReference>
<gene>
    <name evidence="15" type="ORF">BCR24_15865</name>
</gene>
<dbReference type="SUPFAM" id="SSF63520">
    <property type="entry name" value="PTS-regulatory domain, PRD"/>
    <property type="match status" value="1"/>
</dbReference>
<evidence type="ECO:0000256" key="3">
    <source>
        <dbReference type="ARBA" id="ARBA00022490"/>
    </source>
</evidence>
<dbReference type="Gene3D" id="1.10.1790.10">
    <property type="entry name" value="PRD domain"/>
    <property type="match status" value="1"/>
</dbReference>
<comment type="function">
    <text evidence="9">The phosphoenolpyruvate-dependent sugar phosphotransferase system (sugar PTS), a major carbohydrate active transport system, catalyzes the phosphorylation of incoming sugar substrates concomitantly with their translocation across the cell membrane. The enzyme II UlaABC PTS system is involved in ascorbate transport.</text>
</comment>
<dbReference type="InterPro" id="IPR002178">
    <property type="entry name" value="PTS_EIIA_type-2_dom"/>
</dbReference>
<dbReference type="PROSITE" id="PS51094">
    <property type="entry name" value="PTS_EIIA_TYPE_2"/>
    <property type="match status" value="1"/>
</dbReference>
<reference evidence="16" key="1">
    <citation type="submission" date="2016-09" db="EMBL/GenBank/DDBJ databases">
        <authorList>
            <person name="Gulvik C.A."/>
        </authorList>
    </citation>
    <scope>NUCLEOTIDE SEQUENCE [LARGE SCALE GENOMIC DNA]</scope>
    <source>
        <strain evidence="16">LMG 26676</strain>
    </source>
</reference>
<dbReference type="InterPro" id="IPR016152">
    <property type="entry name" value="PTrfase/Anion_transptr"/>
</dbReference>
<dbReference type="AlphaFoldDB" id="A0A1E5HBQ8"/>
<comment type="caution">
    <text evidence="15">The sequence shown here is derived from an EMBL/GenBank/DDBJ whole genome shotgun (WGS) entry which is preliminary data.</text>
</comment>
<dbReference type="InterPro" id="IPR007737">
    <property type="entry name" value="Mga_HTH"/>
</dbReference>
<dbReference type="SUPFAM" id="SSF52794">
    <property type="entry name" value="PTS system IIB component-like"/>
    <property type="match status" value="1"/>
</dbReference>
<feature type="domain" description="PTS EIIB type-2" evidence="13">
    <location>
        <begin position="397"/>
        <end position="485"/>
    </location>
</feature>
<dbReference type="Gene3D" id="3.40.50.2300">
    <property type="match status" value="1"/>
</dbReference>
<dbReference type="InterPro" id="IPR036095">
    <property type="entry name" value="PTS_EIIB-like_sf"/>
</dbReference>
<dbReference type="STRING" id="1131292.BCR24_15865"/>
<evidence type="ECO:0000259" key="13">
    <source>
        <dbReference type="PROSITE" id="PS51099"/>
    </source>
</evidence>
<evidence type="ECO:0000256" key="11">
    <source>
        <dbReference type="ARBA" id="ARBA00042072"/>
    </source>
</evidence>
<dbReference type="PANTHER" id="PTHR36203:SF1">
    <property type="entry name" value="ASCORBATE-SPECIFIC PTS SYSTEM EIIA COMPONENT"/>
    <property type="match status" value="1"/>
</dbReference>
<dbReference type="SUPFAM" id="SSF55804">
    <property type="entry name" value="Phoshotransferase/anion transport protein"/>
    <property type="match status" value="1"/>
</dbReference>
<keyword evidence="7" id="KW-0418">Kinase</keyword>
<evidence type="ECO:0000259" key="12">
    <source>
        <dbReference type="PROSITE" id="PS51094"/>
    </source>
</evidence>
<dbReference type="Pfam" id="PF05043">
    <property type="entry name" value="Mga"/>
    <property type="match status" value="1"/>
</dbReference>
<evidence type="ECO:0000256" key="9">
    <source>
        <dbReference type="ARBA" id="ARBA00037387"/>
    </source>
</evidence>
<evidence type="ECO:0000259" key="14">
    <source>
        <dbReference type="PROSITE" id="PS51372"/>
    </source>
</evidence>
<dbReference type="Pfam" id="PF00874">
    <property type="entry name" value="PRD"/>
    <property type="match status" value="1"/>
</dbReference>
<dbReference type="OrthoDB" id="369398at2"/>
<dbReference type="PROSITE" id="PS00372">
    <property type="entry name" value="PTS_EIIA_TYPE_2_HIS"/>
    <property type="match status" value="1"/>
</dbReference>
<dbReference type="GO" id="GO:0006355">
    <property type="term" value="P:regulation of DNA-templated transcription"/>
    <property type="evidence" value="ECO:0007669"/>
    <property type="project" value="InterPro"/>
</dbReference>
<dbReference type="CDD" id="cd00211">
    <property type="entry name" value="PTS_IIA_fru"/>
    <property type="match status" value="1"/>
</dbReference>
<keyword evidence="3" id="KW-0963">Cytoplasm</keyword>
<evidence type="ECO:0000313" key="16">
    <source>
        <dbReference type="Proteomes" id="UP000094469"/>
    </source>
</evidence>
<dbReference type="InterPro" id="IPR013011">
    <property type="entry name" value="PTS_EIIB_2"/>
</dbReference>
<proteinExistence type="predicted"/>
<feature type="domain" description="PRD" evidence="14">
    <location>
        <begin position="284"/>
        <end position="391"/>
    </location>
</feature>
<dbReference type="PANTHER" id="PTHR36203">
    <property type="entry name" value="ASCORBATE-SPECIFIC PTS SYSTEM EIIA COMPONENT"/>
    <property type="match status" value="1"/>
</dbReference>
<dbReference type="GO" id="GO:0016301">
    <property type="term" value="F:kinase activity"/>
    <property type="evidence" value="ECO:0007669"/>
    <property type="project" value="UniProtKB-KW"/>
</dbReference>
<dbReference type="Gene3D" id="3.40.930.10">
    <property type="entry name" value="Mannitol-specific EII, Chain A"/>
    <property type="match status" value="1"/>
</dbReference>
<evidence type="ECO:0000313" key="15">
    <source>
        <dbReference type="EMBL" id="OEG22377.1"/>
    </source>
</evidence>
<evidence type="ECO:0000256" key="4">
    <source>
        <dbReference type="ARBA" id="ARBA00022553"/>
    </source>
</evidence>
<evidence type="ECO:0000256" key="6">
    <source>
        <dbReference type="ARBA" id="ARBA00022683"/>
    </source>
</evidence>
<evidence type="ECO:0000256" key="5">
    <source>
        <dbReference type="ARBA" id="ARBA00022679"/>
    </source>
</evidence>
<dbReference type="CDD" id="cd05568">
    <property type="entry name" value="PTS_IIB_bgl_like"/>
    <property type="match status" value="1"/>
</dbReference>
<dbReference type="PROSITE" id="PS51099">
    <property type="entry name" value="PTS_EIIB_TYPE_2"/>
    <property type="match status" value="1"/>
</dbReference>
<dbReference type="GO" id="GO:0008982">
    <property type="term" value="F:protein-N(PI)-phosphohistidine-sugar phosphotransferase activity"/>
    <property type="evidence" value="ECO:0007669"/>
    <property type="project" value="InterPro"/>
</dbReference>
<sequence>MIDYRMSYLINRVQRVGYTIQEISEITGLSTEAVIDQLGKLNEQLQRFSYAQICWEEDKIYFTKQVSDKWLELHFGVQETEIFYSEHERQALLYLLTFIAEEDLSVYHYQEFFRVSKNTILADIKKLRFYLAKQQITLEYSRKTGFYLLGREAQIRIQAHQMISKLVASIPGKWGLKKGLMKYSKIFEADVRSYLFETIKASELVIVPSRIEETIYFMAYVLRRTKRHSFRLDGHAEAILKELNAFSASQRFLAQFPEMVTIENEQGYFALILMTITQGEIRDTALEFLLECASQIIHEMERLAAVEFKAYRKLLLDLFYHLVPAFFRIKYHFALANVLTEEIKEQYGELFTLTKTALHPLEVLIGKKIPDEEVGYFTILFGGEIGNQRELNRVIRYKALVLCPSGISSSLIMQSELKELFPTIDFSLTTTVDQLESISESDYDVIFSSVPLDTSKKNYLVNPIMSQLEKNNLIRSVQEDLLIPGIVVPSIDEIIETLLPYIELKRGVTKEKMYRILNRKMIKKLKVKEDEKPMLSELLTTEMIQLTDKKLTWEEAIAYAAQPLKNKGKITEDYIEAMIQKVKDYGAFIHIGKGIALPHARPEDGVKQLGMSLLKVEEPVLLLDDPKHDITIFICLAAVDNEMHLKALASLTKILSNKENLEKLLTAKDQATIIQLLKEGESL</sequence>
<organism evidence="15 16">
    <name type="scientific">Enterococcus ureilyticus</name>
    <dbReference type="NCBI Taxonomy" id="1131292"/>
    <lineage>
        <taxon>Bacteria</taxon>
        <taxon>Bacillati</taxon>
        <taxon>Bacillota</taxon>
        <taxon>Bacilli</taxon>
        <taxon>Lactobacillales</taxon>
        <taxon>Enterococcaceae</taxon>
        <taxon>Enterococcus</taxon>
    </lineage>
</organism>
<dbReference type="RefSeq" id="WP_069640206.1">
    <property type="nucleotide sequence ID" value="NZ_JAFBEZ010000028.1"/>
</dbReference>
<comment type="subcellular location">
    <subcellularLocation>
        <location evidence="1">Cytoplasm</location>
    </subcellularLocation>
</comment>
<accession>A0A1E5HBQ8</accession>
<feature type="domain" description="PTS EIIA type-2" evidence="12">
    <location>
        <begin position="537"/>
        <end position="680"/>
    </location>
</feature>
<dbReference type="InterPro" id="IPR011608">
    <property type="entry name" value="PRD"/>
</dbReference>
<evidence type="ECO:0000256" key="2">
    <source>
        <dbReference type="ARBA" id="ARBA00022448"/>
    </source>
</evidence>
<evidence type="ECO:0000256" key="1">
    <source>
        <dbReference type="ARBA" id="ARBA00004496"/>
    </source>
</evidence>
<name>A0A1E5HBQ8_9ENTE</name>
<keyword evidence="4" id="KW-0597">Phosphoprotein</keyword>
<dbReference type="InterPro" id="IPR036634">
    <property type="entry name" value="PRD_sf"/>
</dbReference>
<keyword evidence="5" id="KW-0808">Transferase</keyword>
<evidence type="ECO:0000256" key="7">
    <source>
        <dbReference type="ARBA" id="ARBA00022777"/>
    </source>
</evidence>
<keyword evidence="8" id="KW-0010">Activator</keyword>
<keyword evidence="2" id="KW-0813">Transport</keyword>
<dbReference type="Proteomes" id="UP000094469">
    <property type="component" value="Unassembled WGS sequence"/>
</dbReference>